<feature type="domain" description="Restriction endonuclease AspBHI N-terminal" evidence="2">
    <location>
        <begin position="8"/>
        <end position="167"/>
    </location>
</feature>
<dbReference type="Proteomes" id="UP001475781">
    <property type="component" value="Chromosome"/>
</dbReference>
<dbReference type="InterPro" id="IPR011856">
    <property type="entry name" value="tRNA_endonuc-like_dom_sf"/>
</dbReference>
<dbReference type="GO" id="GO:0016787">
    <property type="term" value="F:hydrolase activity"/>
    <property type="evidence" value="ECO:0007669"/>
    <property type="project" value="UniProtKB-KW"/>
</dbReference>
<evidence type="ECO:0000313" key="4">
    <source>
        <dbReference type="Proteomes" id="UP001475781"/>
    </source>
</evidence>
<keyword evidence="3" id="KW-0378">Hydrolase</keyword>
<keyword evidence="4" id="KW-1185">Reference proteome</keyword>
<organism evidence="3 4">
    <name type="scientific">Marinobacter metalliresistant</name>
    <dbReference type="NCBI Taxonomy" id="2961995"/>
    <lineage>
        <taxon>Bacteria</taxon>
        <taxon>Pseudomonadati</taxon>
        <taxon>Pseudomonadota</taxon>
        <taxon>Gammaproteobacteria</taxon>
        <taxon>Pseudomonadales</taxon>
        <taxon>Marinobacteraceae</taxon>
        <taxon>Marinobacter</taxon>
    </lineage>
</organism>
<dbReference type="Pfam" id="PF04471">
    <property type="entry name" value="Mrr_cat"/>
    <property type="match status" value="1"/>
</dbReference>
<name>A0ABZ2W7H8_9GAMM</name>
<dbReference type="EMBL" id="CP101118">
    <property type="protein sequence ID" value="WZF90618.1"/>
    <property type="molecule type" value="Genomic_DNA"/>
</dbReference>
<sequence>MGKRPSIDTLKLLALITNFNDPDWPDHLDTESGLFTYYGDNKTARGIHDTLRQGNQILRNLFDARHSPVSLDHFPVVLLFGGSGQYRDMRFLGLAVPGAQNLGPDDDLVAIWRSKGPDNFRFQNYKSIFTILDVPVISRKWLNDVKAGNAVSSSHAPRLWLEWVSGRRYSPLYAPHSIDIRNKEQQLPKTAEDYNILSLLHEKYQDNPIGFEAAAVEISRLFMPDIGHCEITRPWRDGGRDAVGAYRIGLGRSAIEVEFALEAKCYAPNGKGVGVRELSRLLSRLRHRQFGVLVTTSYLATQAYRELKEDQHPVVIISGIDIVTTLKKRVGSLDQIKRWLESL</sequence>
<evidence type="ECO:0000259" key="1">
    <source>
        <dbReference type="Pfam" id="PF04471"/>
    </source>
</evidence>
<dbReference type="Pfam" id="PF18062">
    <property type="entry name" value="RE_AspBHI_N"/>
    <property type="match status" value="1"/>
</dbReference>
<dbReference type="InterPro" id="IPR007560">
    <property type="entry name" value="Restrct_endonuc_IV_Mrr"/>
</dbReference>
<feature type="domain" description="Restriction endonuclease type IV Mrr" evidence="1">
    <location>
        <begin position="228"/>
        <end position="324"/>
    </location>
</feature>
<gene>
    <name evidence="3" type="ORF">NLK58_08495</name>
</gene>
<dbReference type="Gene3D" id="3.40.1350.10">
    <property type="match status" value="1"/>
</dbReference>
<dbReference type="Gene3D" id="2.30.280.20">
    <property type="match status" value="1"/>
</dbReference>
<protein>
    <submittedName>
        <fullName evidence="3">Restriction endonuclease</fullName>
        <ecNumber evidence="3">3.1.21.-</ecNumber>
    </submittedName>
</protein>
<proteinExistence type="predicted"/>
<reference evidence="3 4" key="1">
    <citation type="submission" date="2022-07" db="EMBL/GenBank/DDBJ databases">
        <title>A copper resistant bacterium isolated from sediment samples of deep sea hydrothermal areas.</title>
        <authorList>
            <person name="Zeng X."/>
        </authorList>
    </citation>
    <scope>NUCLEOTIDE SEQUENCE [LARGE SCALE GENOMIC DNA]</scope>
    <source>
        <strain evidence="4">CuT 6</strain>
    </source>
</reference>
<dbReference type="GO" id="GO:0004519">
    <property type="term" value="F:endonuclease activity"/>
    <property type="evidence" value="ECO:0007669"/>
    <property type="project" value="UniProtKB-KW"/>
</dbReference>
<evidence type="ECO:0000259" key="2">
    <source>
        <dbReference type="Pfam" id="PF18062"/>
    </source>
</evidence>
<dbReference type="EC" id="3.1.21.-" evidence="3"/>
<dbReference type="InterPro" id="IPR041409">
    <property type="entry name" value="RE_AspBHI_N"/>
</dbReference>
<keyword evidence="3" id="KW-0255">Endonuclease</keyword>
<evidence type="ECO:0000313" key="3">
    <source>
        <dbReference type="EMBL" id="WZF90618.1"/>
    </source>
</evidence>
<keyword evidence="3" id="KW-0540">Nuclease</keyword>
<accession>A0ABZ2W7H8</accession>